<dbReference type="GeneID" id="80533927"/>
<dbReference type="EMBL" id="LC466007">
    <property type="protein sequence ID" value="BBI93116.1"/>
    <property type="molecule type" value="Viral_cRNA"/>
</dbReference>
<protein>
    <submittedName>
        <fullName evidence="2">ORF6 protein</fullName>
    </submittedName>
</protein>
<dbReference type="KEGG" id="vg:80533927"/>
<evidence type="ECO:0000313" key="2">
    <source>
        <dbReference type="EMBL" id="BBI93116.1"/>
    </source>
</evidence>
<reference evidence="2" key="1">
    <citation type="journal article" date="2019" name="Virology (Lond)">
        <title>Two novel fungal negative-strand RNA viruses related to mymonaviruses and phenuiviruses in the shiitake mushroom (Lentinula edodes).</title>
        <authorList>
            <person name="Lin Y-H."/>
            <person name="Fujita M."/>
            <person name="Chiba S."/>
            <person name="Hyodo K."/>
            <person name="Andika I.B."/>
            <person name="Suzuki N."/>
            <person name="Kondo H."/>
        </authorList>
    </citation>
    <scope>NUCLEOTIDE SEQUENCE [LARGE SCALE GENOMIC DNA]</scope>
    <source>
        <strain evidence="2">HG3</strain>
    </source>
</reference>
<dbReference type="Proteomes" id="UP000501924">
    <property type="component" value="Segment"/>
</dbReference>
<sequence>MAFYSTVIGSDEYQTSSPTPLEVATADDLNGLSSSDSFWGIIVKPNQRFGYSIGYVNGSKEKRGLAQEDVTRSVLEIPGSFAVLIRGEPKRCGAAVSQTGGSYPVIEFFSLSGCKVSFMLPPFKRIYTIPASFEGLLTWVSDINGAHDRALSQPGPSGSHGTAEWVPYPNLPGLVSGPIIGARAHPGFETPERAEDSLPSDDPPPYSP</sequence>
<accession>A0A4P2VQC8</accession>
<dbReference type="RefSeq" id="YP_010796438.1">
    <property type="nucleotide sequence ID" value="NC_076025.1"/>
</dbReference>
<proteinExistence type="predicted"/>
<gene>
    <name evidence="2" type="primary">ORF6</name>
</gene>
<name>A0A4P2VQC8_9MONO</name>
<feature type="region of interest" description="Disordered" evidence="1">
    <location>
        <begin position="182"/>
        <end position="208"/>
    </location>
</feature>
<evidence type="ECO:0000256" key="1">
    <source>
        <dbReference type="SAM" id="MobiDB-lite"/>
    </source>
</evidence>
<keyword evidence="3" id="KW-1185">Reference proteome</keyword>
<organism evidence="2">
    <name type="scientific">Lentinula edodes negative-strand RNA virus 1</name>
    <dbReference type="NCBI Taxonomy" id="2547430"/>
    <lineage>
        <taxon>Viruses</taxon>
        <taxon>Riboviria</taxon>
        <taxon>Orthornavirae</taxon>
        <taxon>Negarnaviricota</taxon>
        <taxon>Haploviricotina</taxon>
        <taxon>Monjiviricetes</taxon>
        <taxon>Mononegavirales</taxon>
        <taxon>Mymonaviridae</taxon>
        <taxon>Lentimonavirus</taxon>
        <taxon>Lentimonavirus lentinulae</taxon>
    </lineage>
</organism>
<evidence type="ECO:0000313" key="3">
    <source>
        <dbReference type="Proteomes" id="UP000501924"/>
    </source>
</evidence>